<dbReference type="PROSITE" id="PS51257">
    <property type="entry name" value="PROKAR_LIPOPROTEIN"/>
    <property type="match status" value="1"/>
</dbReference>
<dbReference type="KEGG" id="lug:FPZ22_07515"/>
<dbReference type="GO" id="GO:0016020">
    <property type="term" value="C:membrane"/>
    <property type="evidence" value="ECO:0007669"/>
    <property type="project" value="UniProtKB-UniRule"/>
</dbReference>
<organism evidence="4 5">
    <name type="scientific">Luteimonas granuli</name>
    <dbReference type="NCBI Taxonomy" id="1176533"/>
    <lineage>
        <taxon>Bacteria</taxon>
        <taxon>Pseudomonadati</taxon>
        <taxon>Pseudomonadota</taxon>
        <taxon>Gammaproteobacteria</taxon>
        <taxon>Lysobacterales</taxon>
        <taxon>Lysobacteraceae</taxon>
        <taxon>Luteimonas</taxon>
    </lineage>
</organism>
<sequence length="315" mass="33975">MRRANRAIVGALVLASVACGGTGPQDGQDIVSGERAFTITARWREAFPHLVPPTGYEAGSRPRGRDLDTYPFWTGNGFEDVEGRTYAAHVKAAGNAHSMHEVRRNIEAMMDEAGGTKVFEGRIPEEAGQRHAGELDGFYGEATGFGRDAYHSLVYRADLPGGREVWVHARLGDLDAGWVVAERERPVAAAPLPAAALKRRLDADGRVAIRIRFAVDRADLLAASQPQIDQVLALLRDEPSLRLSIESHTDATGDAARDERLSGARARSVVAALTAQGIDAARLEAKGHGHAQPVADNDTGEGRAKNRRVELVRLD</sequence>
<feature type="compositionally biased region" description="Basic and acidic residues" evidence="2">
    <location>
        <begin position="300"/>
        <end position="315"/>
    </location>
</feature>
<feature type="region of interest" description="Disordered" evidence="2">
    <location>
        <begin position="286"/>
        <end position="315"/>
    </location>
</feature>
<dbReference type="Proteomes" id="UP000316584">
    <property type="component" value="Chromosome"/>
</dbReference>
<evidence type="ECO:0000256" key="2">
    <source>
        <dbReference type="SAM" id="MobiDB-lite"/>
    </source>
</evidence>
<dbReference type="InterPro" id="IPR050330">
    <property type="entry name" value="Bact_OuterMem_StrucFunc"/>
</dbReference>
<dbReference type="EMBL" id="CP042218">
    <property type="protein sequence ID" value="QDW66763.1"/>
    <property type="molecule type" value="Genomic_DNA"/>
</dbReference>
<evidence type="ECO:0000256" key="1">
    <source>
        <dbReference type="PROSITE-ProRule" id="PRU00473"/>
    </source>
</evidence>
<keyword evidence="1" id="KW-0472">Membrane</keyword>
<dbReference type="SUPFAM" id="SSF103088">
    <property type="entry name" value="OmpA-like"/>
    <property type="match status" value="1"/>
</dbReference>
<dbReference type="PANTHER" id="PTHR30329">
    <property type="entry name" value="STATOR ELEMENT OF FLAGELLAR MOTOR COMPLEX"/>
    <property type="match status" value="1"/>
</dbReference>
<dbReference type="InterPro" id="IPR036737">
    <property type="entry name" value="OmpA-like_sf"/>
</dbReference>
<gene>
    <name evidence="4" type="ORF">FPZ22_07515</name>
</gene>
<proteinExistence type="predicted"/>
<dbReference type="InterPro" id="IPR006665">
    <property type="entry name" value="OmpA-like"/>
</dbReference>
<dbReference type="Pfam" id="PF00691">
    <property type="entry name" value="OmpA"/>
    <property type="match status" value="1"/>
</dbReference>
<keyword evidence="5" id="KW-1185">Reference proteome</keyword>
<dbReference type="PANTHER" id="PTHR30329:SF20">
    <property type="entry name" value="EXPORTED PROTEIN"/>
    <property type="match status" value="1"/>
</dbReference>
<dbReference type="CDD" id="cd07185">
    <property type="entry name" value="OmpA_C-like"/>
    <property type="match status" value="1"/>
</dbReference>
<evidence type="ECO:0000313" key="5">
    <source>
        <dbReference type="Proteomes" id="UP000316584"/>
    </source>
</evidence>
<dbReference type="Gene3D" id="3.30.1330.60">
    <property type="entry name" value="OmpA-like domain"/>
    <property type="match status" value="1"/>
</dbReference>
<protein>
    <submittedName>
        <fullName evidence="4">OmpA family protein</fullName>
    </submittedName>
</protein>
<reference evidence="4 5" key="1">
    <citation type="submission" date="2019-07" db="EMBL/GenBank/DDBJ databases">
        <title>Full genome sequence of Luteimonas sp. Gr-4.</title>
        <authorList>
            <person name="Im W.-T."/>
        </authorList>
    </citation>
    <scope>NUCLEOTIDE SEQUENCE [LARGE SCALE GENOMIC DNA]</scope>
    <source>
        <strain evidence="4 5">Gr-4</strain>
    </source>
</reference>
<dbReference type="RefSeq" id="WP_144891808.1">
    <property type="nucleotide sequence ID" value="NZ_CP042218.1"/>
</dbReference>
<feature type="domain" description="OmpA-like" evidence="3">
    <location>
        <begin position="200"/>
        <end position="315"/>
    </location>
</feature>
<name>A0A518N4B7_9GAMM</name>
<dbReference type="AlphaFoldDB" id="A0A518N4B7"/>
<evidence type="ECO:0000313" key="4">
    <source>
        <dbReference type="EMBL" id="QDW66763.1"/>
    </source>
</evidence>
<dbReference type="PROSITE" id="PS51123">
    <property type="entry name" value="OMPA_2"/>
    <property type="match status" value="1"/>
</dbReference>
<dbReference type="OrthoDB" id="9792021at2"/>
<accession>A0A518N4B7</accession>
<evidence type="ECO:0000259" key="3">
    <source>
        <dbReference type="PROSITE" id="PS51123"/>
    </source>
</evidence>